<evidence type="ECO:0000256" key="1">
    <source>
        <dbReference type="ARBA" id="ARBA00022679"/>
    </source>
</evidence>
<dbReference type="GO" id="GO:0016757">
    <property type="term" value="F:glycosyltransferase activity"/>
    <property type="evidence" value="ECO:0007669"/>
    <property type="project" value="InterPro"/>
</dbReference>
<proteinExistence type="predicted"/>
<evidence type="ECO:0000313" key="4">
    <source>
        <dbReference type="Proteomes" id="UP000034601"/>
    </source>
</evidence>
<gene>
    <name evidence="3" type="ORF">UU29_C0008G0121</name>
</gene>
<dbReference type="AlphaFoldDB" id="A0A0G0X5U1"/>
<dbReference type="Pfam" id="PF00534">
    <property type="entry name" value="Glycos_transf_1"/>
    <property type="match status" value="1"/>
</dbReference>
<dbReference type="PANTHER" id="PTHR46401">
    <property type="entry name" value="GLYCOSYLTRANSFERASE WBBK-RELATED"/>
    <property type="match status" value="1"/>
</dbReference>
<sequence>MDQKRLKVAFLSRYQNTVNRGVETFVKELSRLLSEKYQVEVLSGKDSDDFFKMISGKYDFIFSLNGRLQAIKASWGRIFGKYKLIIVGESGIGADDVFNVAVAKPDVFVGLTDYAITVGSEEKLNWWLWMNRKLRVADTWGWGSKIAKIPNGVDLDKFTPYGKKIFVDLPKPLILSVGALTWYKHHEKTVRAFNLLGQGSLLILGSGPEKKNLENLIRSLGLQERVNILQVDYQEIPAYYRSADLFVLPSWDREAFGIAYIEAMASNLPIVAPDDPPRREIVAEAGILVDVSNTEAYSKAMREALKKDWGDLPRRQAEKFSWGRVADQYNQLFEKLIR</sequence>
<dbReference type="Proteomes" id="UP000034601">
    <property type="component" value="Unassembled WGS sequence"/>
</dbReference>
<dbReference type="SUPFAM" id="SSF53756">
    <property type="entry name" value="UDP-Glycosyltransferase/glycogen phosphorylase"/>
    <property type="match status" value="1"/>
</dbReference>
<dbReference type="GO" id="GO:0009103">
    <property type="term" value="P:lipopolysaccharide biosynthetic process"/>
    <property type="evidence" value="ECO:0007669"/>
    <property type="project" value="TreeGrafter"/>
</dbReference>
<evidence type="ECO:0000313" key="3">
    <source>
        <dbReference type="EMBL" id="KKR83012.1"/>
    </source>
</evidence>
<dbReference type="Gene3D" id="3.40.50.2000">
    <property type="entry name" value="Glycogen Phosphorylase B"/>
    <property type="match status" value="2"/>
</dbReference>
<feature type="domain" description="Glycosyl transferase family 1" evidence="2">
    <location>
        <begin position="167"/>
        <end position="317"/>
    </location>
</feature>
<dbReference type="EMBL" id="LCAB01000008">
    <property type="protein sequence ID" value="KKR83012.1"/>
    <property type="molecule type" value="Genomic_DNA"/>
</dbReference>
<dbReference type="PANTHER" id="PTHR46401:SF2">
    <property type="entry name" value="GLYCOSYLTRANSFERASE WBBK-RELATED"/>
    <property type="match status" value="1"/>
</dbReference>
<organism evidence="3 4">
    <name type="scientific">Candidatus Daviesbacteria bacterium GW2011_GWA2_40_9</name>
    <dbReference type="NCBI Taxonomy" id="1618424"/>
    <lineage>
        <taxon>Bacteria</taxon>
        <taxon>Candidatus Daviesiibacteriota</taxon>
    </lineage>
</organism>
<protein>
    <submittedName>
        <fullName evidence="3">Glycosyl transferase, group 1</fullName>
    </submittedName>
</protein>
<comment type="caution">
    <text evidence="3">The sequence shown here is derived from an EMBL/GenBank/DDBJ whole genome shotgun (WGS) entry which is preliminary data.</text>
</comment>
<accession>A0A0G0X5U1</accession>
<reference evidence="3 4" key="1">
    <citation type="journal article" date="2015" name="Nature">
        <title>rRNA introns, odd ribosomes, and small enigmatic genomes across a large radiation of phyla.</title>
        <authorList>
            <person name="Brown C.T."/>
            <person name="Hug L.A."/>
            <person name="Thomas B.C."/>
            <person name="Sharon I."/>
            <person name="Castelle C.J."/>
            <person name="Singh A."/>
            <person name="Wilkins M.J."/>
            <person name="Williams K.H."/>
            <person name="Banfield J.F."/>
        </authorList>
    </citation>
    <scope>NUCLEOTIDE SEQUENCE [LARGE SCALE GENOMIC DNA]</scope>
</reference>
<name>A0A0G0X5U1_9BACT</name>
<dbReference type="InterPro" id="IPR001296">
    <property type="entry name" value="Glyco_trans_1"/>
</dbReference>
<keyword evidence="1 3" id="KW-0808">Transferase</keyword>
<evidence type="ECO:0000259" key="2">
    <source>
        <dbReference type="Pfam" id="PF00534"/>
    </source>
</evidence>